<dbReference type="Gene3D" id="3.10.290.10">
    <property type="entry name" value="RNA-binding S4 domain"/>
    <property type="match status" value="1"/>
</dbReference>
<name>W1Q2E2_ABIDE</name>
<dbReference type="InterPro" id="IPR036986">
    <property type="entry name" value="S4_RNA-bd_sf"/>
</dbReference>
<dbReference type="GO" id="GO:0120159">
    <property type="term" value="F:rRNA pseudouridine synthase activity"/>
    <property type="evidence" value="ECO:0007669"/>
    <property type="project" value="UniProtKB-ARBA"/>
</dbReference>
<dbReference type="AlphaFoldDB" id="W1Q2E2"/>
<dbReference type="GeneID" id="84817911"/>
<dbReference type="SUPFAM" id="SSF55120">
    <property type="entry name" value="Pseudouridine synthase"/>
    <property type="match status" value="1"/>
</dbReference>
<evidence type="ECO:0000259" key="7">
    <source>
        <dbReference type="SMART" id="SM00363"/>
    </source>
</evidence>
<evidence type="ECO:0000313" key="9">
    <source>
        <dbReference type="Proteomes" id="UP000019050"/>
    </source>
</evidence>
<dbReference type="Pfam" id="PF00849">
    <property type="entry name" value="PseudoU_synth_2"/>
    <property type="match status" value="1"/>
</dbReference>
<comment type="caution">
    <text evidence="8">The sequence shown here is derived from an EMBL/GenBank/DDBJ whole genome shotgun (WGS) entry which is preliminary data.</text>
</comment>
<comment type="similarity">
    <text evidence="2 6">Belongs to the pseudouridine synthase RluA family.</text>
</comment>
<dbReference type="STRING" id="592010.GCWU000182_001408"/>
<feature type="domain" description="RNA-binding S4" evidence="7">
    <location>
        <begin position="13"/>
        <end position="74"/>
    </location>
</feature>
<dbReference type="InterPro" id="IPR006145">
    <property type="entry name" value="PsdUridine_synth_RsuA/RluA"/>
</dbReference>
<dbReference type="GO" id="GO:0003723">
    <property type="term" value="F:RNA binding"/>
    <property type="evidence" value="ECO:0007669"/>
    <property type="project" value="UniProtKB-KW"/>
</dbReference>
<keyword evidence="3 6" id="KW-0413">Isomerase</keyword>
<evidence type="ECO:0000256" key="4">
    <source>
        <dbReference type="PIRSR" id="PIRSR606225-1"/>
    </source>
</evidence>
<dbReference type="Pfam" id="PF01479">
    <property type="entry name" value="S4"/>
    <property type="match status" value="1"/>
</dbReference>
<dbReference type="EC" id="5.4.99.-" evidence="6"/>
<dbReference type="eggNOG" id="COG0564">
    <property type="taxonomic scope" value="Bacteria"/>
</dbReference>
<comment type="function">
    <text evidence="6">Responsible for synthesis of pseudouridine from uracil.</text>
</comment>
<dbReference type="PANTHER" id="PTHR21600:SF44">
    <property type="entry name" value="RIBOSOMAL LARGE SUBUNIT PSEUDOURIDINE SYNTHASE D"/>
    <property type="match status" value="1"/>
</dbReference>
<dbReference type="InterPro" id="IPR050188">
    <property type="entry name" value="RluA_PseudoU_synthase"/>
</dbReference>
<dbReference type="InterPro" id="IPR002942">
    <property type="entry name" value="S4_RNA-bd"/>
</dbReference>
<dbReference type="CDD" id="cd00165">
    <property type="entry name" value="S4"/>
    <property type="match status" value="1"/>
</dbReference>
<keyword evidence="9" id="KW-1185">Reference proteome</keyword>
<dbReference type="OrthoDB" id="9807829at2"/>
<evidence type="ECO:0000256" key="5">
    <source>
        <dbReference type="PROSITE-ProRule" id="PRU00182"/>
    </source>
</evidence>
<accession>W1Q2E2</accession>
<dbReference type="CDD" id="cd02869">
    <property type="entry name" value="PseudoU_synth_RluA_like"/>
    <property type="match status" value="1"/>
</dbReference>
<dbReference type="Proteomes" id="UP000019050">
    <property type="component" value="Unassembled WGS sequence"/>
</dbReference>
<reference evidence="8" key="1">
    <citation type="submission" date="2013-06" db="EMBL/GenBank/DDBJ databases">
        <authorList>
            <person name="Weinstock G."/>
            <person name="Sodergren E."/>
            <person name="Clifton S."/>
            <person name="Fulton L."/>
            <person name="Fulton B."/>
            <person name="Courtney L."/>
            <person name="Fronick C."/>
            <person name="Harrison M."/>
            <person name="Strong C."/>
            <person name="Farmer C."/>
            <person name="Delahaunty K."/>
            <person name="Markovic C."/>
            <person name="Hall O."/>
            <person name="Minx P."/>
            <person name="Tomlinson C."/>
            <person name="Mitreva M."/>
            <person name="Nelson J."/>
            <person name="Hou S."/>
            <person name="Wollam A."/>
            <person name="Pepin K.H."/>
            <person name="Johnson M."/>
            <person name="Bhonagiri V."/>
            <person name="Nash W.E."/>
            <person name="Warren W."/>
            <person name="Chinwalla A."/>
            <person name="Mardis E.R."/>
            <person name="Wilson R.K."/>
        </authorList>
    </citation>
    <scope>NUCLEOTIDE SEQUENCE [LARGE SCALE GENOMIC DNA]</scope>
    <source>
        <strain evidence="8">ATCC 49176</strain>
    </source>
</reference>
<dbReference type="InterPro" id="IPR020103">
    <property type="entry name" value="PsdUridine_synth_cat_dom_sf"/>
</dbReference>
<evidence type="ECO:0000313" key="8">
    <source>
        <dbReference type="EMBL" id="ESK65247.1"/>
    </source>
</evidence>
<comment type="catalytic activity">
    <reaction evidence="1 6">
        <text>a uridine in RNA = a pseudouridine in RNA</text>
        <dbReference type="Rhea" id="RHEA:48348"/>
        <dbReference type="Rhea" id="RHEA-COMP:12068"/>
        <dbReference type="Rhea" id="RHEA-COMP:12069"/>
        <dbReference type="ChEBI" id="CHEBI:65314"/>
        <dbReference type="ChEBI" id="CHEBI:65315"/>
    </reaction>
</comment>
<protein>
    <recommendedName>
        <fullName evidence="6">Pseudouridine synthase</fullName>
        <ecNumber evidence="6">5.4.99.-</ecNumber>
    </recommendedName>
</protein>
<feature type="active site" evidence="4">
    <location>
        <position position="140"/>
    </location>
</feature>
<dbReference type="PROSITE" id="PS01129">
    <property type="entry name" value="PSI_RLU"/>
    <property type="match status" value="1"/>
</dbReference>
<dbReference type="GO" id="GO:0000455">
    <property type="term" value="P:enzyme-directed rRNA pseudouridine synthesis"/>
    <property type="evidence" value="ECO:0007669"/>
    <property type="project" value="UniProtKB-ARBA"/>
</dbReference>
<dbReference type="InterPro" id="IPR006224">
    <property type="entry name" value="PsdUridine_synth_RluA-like_CS"/>
</dbReference>
<dbReference type="InterPro" id="IPR006225">
    <property type="entry name" value="PsdUridine_synth_RluC/D"/>
</dbReference>
<organism evidence="8 9">
    <name type="scientific">Abiotrophia defectiva ATCC 49176</name>
    <dbReference type="NCBI Taxonomy" id="592010"/>
    <lineage>
        <taxon>Bacteria</taxon>
        <taxon>Bacillati</taxon>
        <taxon>Bacillota</taxon>
        <taxon>Bacilli</taxon>
        <taxon>Lactobacillales</taxon>
        <taxon>Aerococcaceae</taxon>
        <taxon>Abiotrophia</taxon>
    </lineage>
</organism>
<dbReference type="Gene3D" id="3.30.2350.10">
    <property type="entry name" value="Pseudouridine synthase"/>
    <property type="match status" value="1"/>
</dbReference>
<dbReference type="PROSITE" id="PS50889">
    <property type="entry name" value="S4"/>
    <property type="match status" value="1"/>
</dbReference>
<dbReference type="HOGENOM" id="CLU_016902_4_4_9"/>
<gene>
    <name evidence="8" type="ORF">GCWU000182_001408</name>
</gene>
<evidence type="ECO:0000256" key="6">
    <source>
        <dbReference type="RuleBase" id="RU362028"/>
    </source>
</evidence>
<dbReference type="PANTHER" id="PTHR21600">
    <property type="entry name" value="MITOCHONDRIAL RNA PSEUDOURIDINE SYNTHASE"/>
    <property type="match status" value="1"/>
</dbReference>
<dbReference type="SMART" id="SM00363">
    <property type="entry name" value="S4"/>
    <property type="match status" value="1"/>
</dbReference>
<evidence type="ECO:0000256" key="1">
    <source>
        <dbReference type="ARBA" id="ARBA00000073"/>
    </source>
</evidence>
<dbReference type="SUPFAM" id="SSF55174">
    <property type="entry name" value="Alpha-L RNA-binding motif"/>
    <property type="match status" value="1"/>
</dbReference>
<evidence type="ECO:0000256" key="2">
    <source>
        <dbReference type="ARBA" id="ARBA00010876"/>
    </source>
</evidence>
<keyword evidence="5" id="KW-0694">RNA-binding</keyword>
<sequence>MTKEKFQLEGQAGRLDKVLTDLLPGESRSTIQKIIKDGLVSVNGQEQKANFKLKGDETLLVARRNLAVEEDSLPEPEAMDLDIIYEDEDILVINKPAGLVVHPSKGHLKGTLVNGLLHYLNGNLSTGSDFYRPGIVHRIDKDTSGLLVVAKHNAAHQALADQLLNHDMRRSYIALVHGQVKAPQGTIEAPLQRDPANRLRWTVAKEGKYALTRFQVMENFENATLLDLELETGRTHQIRVHLEFIGHPLVGDPVYRKGLDHIKGSLVHDMTGQLLHAYALKLQHPRSGEWLEFKAPLPRRFEEALDQLR</sequence>
<dbReference type="NCBIfam" id="TIGR00005">
    <property type="entry name" value="rluA_subfam"/>
    <property type="match status" value="1"/>
</dbReference>
<dbReference type="EMBL" id="ACIN03000013">
    <property type="protein sequence ID" value="ESK65247.1"/>
    <property type="molecule type" value="Genomic_DNA"/>
</dbReference>
<evidence type="ECO:0000256" key="3">
    <source>
        <dbReference type="ARBA" id="ARBA00023235"/>
    </source>
</evidence>
<proteinExistence type="inferred from homology"/>
<dbReference type="RefSeq" id="WP_023392050.1">
    <property type="nucleotide sequence ID" value="NZ_KI535340.1"/>
</dbReference>